<organism evidence="4 5">
    <name type="scientific">Artemisia annua</name>
    <name type="common">Sweet wormwood</name>
    <dbReference type="NCBI Taxonomy" id="35608"/>
    <lineage>
        <taxon>Eukaryota</taxon>
        <taxon>Viridiplantae</taxon>
        <taxon>Streptophyta</taxon>
        <taxon>Embryophyta</taxon>
        <taxon>Tracheophyta</taxon>
        <taxon>Spermatophyta</taxon>
        <taxon>Magnoliopsida</taxon>
        <taxon>eudicotyledons</taxon>
        <taxon>Gunneridae</taxon>
        <taxon>Pentapetalae</taxon>
        <taxon>asterids</taxon>
        <taxon>campanulids</taxon>
        <taxon>Asterales</taxon>
        <taxon>Asteraceae</taxon>
        <taxon>Asteroideae</taxon>
        <taxon>Anthemideae</taxon>
        <taxon>Artemisiinae</taxon>
        <taxon>Artemisia</taxon>
    </lineage>
</organism>
<evidence type="ECO:0000259" key="3">
    <source>
        <dbReference type="Pfam" id="PF00924"/>
    </source>
</evidence>
<dbReference type="InterPro" id="IPR006685">
    <property type="entry name" value="MscS_channel_2nd"/>
</dbReference>
<dbReference type="STRING" id="35608.A0A2U1K8V7"/>
<reference evidence="4 5" key="1">
    <citation type="journal article" date="2018" name="Mol. Plant">
        <title>The genome of Artemisia annua provides insight into the evolution of Asteraceae family and artemisinin biosynthesis.</title>
        <authorList>
            <person name="Shen Q."/>
            <person name="Zhang L."/>
            <person name="Liao Z."/>
            <person name="Wang S."/>
            <person name="Yan T."/>
            <person name="Shi P."/>
            <person name="Liu M."/>
            <person name="Fu X."/>
            <person name="Pan Q."/>
            <person name="Wang Y."/>
            <person name="Lv Z."/>
            <person name="Lu X."/>
            <person name="Zhang F."/>
            <person name="Jiang W."/>
            <person name="Ma Y."/>
            <person name="Chen M."/>
            <person name="Hao X."/>
            <person name="Li L."/>
            <person name="Tang Y."/>
            <person name="Lv G."/>
            <person name="Zhou Y."/>
            <person name="Sun X."/>
            <person name="Brodelius P.E."/>
            <person name="Rose J.K.C."/>
            <person name="Tang K."/>
        </authorList>
    </citation>
    <scope>NUCLEOTIDE SEQUENCE [LARGE SCALE GENOMIC DNA]</scope>
    <source>
        <strain evidence="5">cv. Huhao1</strain>
        <tissue evidence="4">Leaf</tissue>
    </source>
</reference>
<proteinExistence type="inferred from homology"/>
<dbReference type="EMBL" id="PKPP01033451">
    <property type="protein sequence ID" value="PWA14533.1"/>
    <property type="molecule type" value="Genomic_DNA"/>
</dbReference>
<keyword evidence="5" id="KW-1185">Reference proteome</keyword>
<dbReference type="GO" id="GO:0008381">
    <property type="term" value="F:mechanosensitive monoatomic ion channel activity"/>
    <property type="evidence" value="ECO:0007669"/>
    <property type="project" value="TreeGrafter"/>
</dbReference>
<evidence type="ECO:0000313" key="5">
    <source>
        <dbReference type="Proteomes" id="UP000245207"/>
    </source>
</evidence>
<dbReference type="OrthoDB" id="544685at2759"/>
<dbReference type="Gene3D" id="2.30.30.60">
    <property type="match status" value="1"/>
</dbReference>
<dbReference type="Proteomes" id="UP000245207">
    <property type="component" value="Unassembled WGS sequence"/>
</dbReference>
<dbReference type="AlphaFoldDB" id="A0A2U1K8V7"/>
<dbReference type="PANTHER" id="PTHR31618">
    <property type="entry name" value="MECHANOSENSITIVE ION CHANNEL PROTEIN 5"/>
    <property type="match status" value="1"/>
</dbReference>
<dbReference type="InterPro" id="IPR023408">
    <property type="entry name" value="MscS_beta-dom_sf"/>
</dbReference>
<comment type="similarity">
    <text evidence="2">Belongs to the MscS (TC 1.A.23) family.</text>
</comment>
<name>A0A2U1K8V7_ARTAN</name>
<comment type="caution">
    <text evidence="4">The sequence shown here is derived from an EMBL/GenBank/DDBJ whole genome shotgun (WGS) entry which is preliminary data.</text>
</comment>
<evidence type="ECO:0000256" key="1">
    <source>
        <dbReference type="ARBA" id="ARBA00004141"/>
    </source>
</evidence>
<evidence type="ECO:0000313" key="4">
    <source>
        <dbReference type="EMBL" id="PWA14533.1"/>
    </source>
</evidence>
<comment type="subcellular location">
    <subcellularLocation>
        <location evidence="1">Membrane</location>
        <topology evidence="1">Multi-pass membrane protein</topology>
    </subcellularLocation>
</comment>
<evidence type="ECO:0000256" key="2">
    <source>
        <dbReference type="ARBA" id="ARBA00008017"/>
    </source>
</evidence>
<sequence>MKRLMHIVRKGTLSTLDEQLEGSRGNEEDESAVQITDEMQAKVAAKKIFINVAKQGSKRIYLADLMHFLREDEALKAIRLFDGESETQGISKRALKNWVVNVFRERKALALSLDDTKTAVKKLHQMLNVAMVVEEMNILTTVFLRFDKQKITYPNSVLATKPIANYYRSPDMRDDIDFSIHVSTPVEKVSLMKQRITSYVENKSEHWHPAPSIFVRDVEDMNRVKISVWLFHRMNFQDMLERWKRRGLLVEEMIKIFKDLDIEYRMLPVDMNVRKMPTLASNRLPSNWKACTN</sequence>
<gene>
    <name evidence="4" type="ORF">CTI12_AA630810</name>
</gene>
<dbReference type="GO" id="GO:0005886">
    <property type="term" value="C:plasma membrane"/>
    <property type="evidence" value="ECO:0007669"/>
    <property type="project" value="TreeGrafter"/>
</dbReference>
<accession>A0A2U1K8V7</accession>
<dbReference type="InterPro" id="IPR016688">
    <property type="entry name" value="MscS-like_plants/fungi"/>
</dbReference>
<protein>
    <recommendedName>
        <fullName evidence="3">Mechanosensitive ion channel MscS domain-containing protein</fullName>
    </recommendedName>
</protein>
<dbReference type="GO" id="GO:0006820">
    <property type="term" value="P:monoatomic anion transport"/>
    <property type="evidence" value="ECO:0007669"/>
    <property type="project" value="TreeGrafter"/>
</dbReference>
<feature type="domain" description="Mechanosensitive ion channel MscS" evidence="3">
    <location>
        <begin position="128"/>
        <end position="167"/>
    </location>
</feature>
<dbReference type="Pfam" id="PF00924">
    <property type="entry name" value="MS_channel_2nd"/>
    <property type="match status" value="1"/>
</dbReference>
<dbReference type="PANTHER" id="PTHR31618:SF1">
    <property type="entry name" value="EF-HAND DOMAIN-CONTAINING PROTEIN"/>
    <property type="match status" value="1"/>
</dbReference>